<protein>
    <recommendedName>
        <fullName evidence="7">Ig-like domain-containing protein</fullName>
    </recommendedName>
</protein>
<reference evidence="5 6" key="1">
    <citation type="journal article" date="2023" name="bioRxiv">
        <title>Conserved and derived expression patterns and positive selection on dental genes reveal complex evolutionary context of ever-growing rodent molars.</title>
        <authorList>
            <person name="Calamari Z.T."/>
            <person name="Song A."/>
            <person name="Cohen E."/>
            <person name="Akter M."/>
            <person name="Roy R.D."/>
            <person name="Hallikas O."/>
            <person name="Christensen M.M."/>
            <person name="Li P."/>
            <person name="Marangoni P."/>
            <person name="Jernvall J."/>
            <person name="Klein O.D."/>
        </authorList>
    </citation>
    <scope>NUCLEOTIDE SEQUENCE [LARGE SCALE GENOMIC DNA]</scope>
    <source>
        <strain evidence="5">V071</strain>
    </source>
</reference>
<evidence type="ECO:0000256" key="1">
    <source>
        <dbReference type="ARBA" id="ARBA00022729"/>
    </source>
</evidence>
<name>A0AAW0H053_MYOGA</name>
<dbReference type="InterPro" id="IPR013783">
    <property type="entry name" value="Ig-like_fold"/>
</dbReference>
<dbReference type="GO" id="GO:0032396">
    <property type="term" value="F:inhibitory MHC class I receptor activity"/>
    <property type="evidence" value="ECO:0007669"/>
    <property type="project" value="TreeGrafter"/>
</dbReference>
<dbReference type="GO" id="GO:0019221">
    <property type="term" value="P:cytokine-mediated signaling pathway"/>
    <property type="evidence" value="ECO:0007669"/>
    <property type="project" value="TreeGrafter"/>
</dbReference>
<dbReference type="GO" id="GO:0005886">
    <property type="term" value="C:plasma membrane"/>
    <property type="evidence" value="ECO:0007669"/>
    <property type="project" value="TreeGrafter"/>
</dbReference>
<proteinExistence type="predicted"/>
<dbReference type="Pfam" id="PF13895">
    <property type="entry name" value="Ig_2"/>
    <property type="match status" value="1"/>
</dbReference>
<accession>A0AAW0H053</accession>
<dbReference type="InterPro" id="IPR036179">
    <property type="entry name" value="Ig-like_dom_sf"/>
</dbReference>
<dbReference type="FunFam" id="2.60.40.10:FF:000049">
    <property type="entry name" value="Leukocyte immunoglobulin-like receptor subfamily B member 1"/>
    <property type="match status" value="2"/>
</dbReference>
<dbReference type="PANTHER" id="PTHR11738:SF183">
    <property type="entry name" value="LEUKOCYTE IMMUNOGLOBULIN-LIKE RECEPTOR, SUBFAMILY A (WITH TM DOMAIN), MEMBER 5"/>
    <property type="match status" value="1"/>
</dbReference>
<dbReference type="Proteomes" id="UP001488838">
    <property type="component" value="Unassembled WGS sequence"/>
</dbReference>
<keyword evidence="6" id="KW-1185">Reference proteome</keyword>
<organism evidence="5 6">
    <name type="scientific">Myodes glareolus</name>
    <name type="common">Bank vole</name>
    <name type="synonym">Clethrionomys glareolus</name>
    <dbReference type="NCBI Taxonomy" id="447135"/>
    <lineage>
        <taxon>Eukaryota</taxon>
        <taxon>Metazoa</taxon>
        <taxon>Chordata</taxon>
        <taxon>Craniata</taxon>
        <taxon>Vertebrata</taxon>
        <taxon>Euteleostomi</taxon>
        <taxon>Mammalia</taxon>
        <taxon>Eutheria</taxon>
        <taxon>Euarchontoglires</taxon>
        <taxon>Glires</taxon>
        <taxon>Rodentia</taxon>
        <taxon>Myomorpha</taxon>
        <taxon>Muroidea</taxon>
        <taxon>Cricetidae</taxon>
        <taxon>Arvicolinae</taxon>
        <taxon>Myodes</taxon>
    </lineage>
</organism>
<evidence type="ECO:0000256" key="3">
    <source>
        <dbReference type="ARBA" id="ARBA00023180"/>
    </source>
</evidence>
<evidence type="ECO:0000313" key="6">
    <source>
        <dbReference type="Proteomes" id="UP001488838"/>
    </source>
</evidence>
<sequence>MNLGQETSVLAGTPLKPTLSVQSGSLVARGKQVTISWAREYRLYQEGGPHPWRTQSTLEATNKAEFLIPSIEQQYGGRYRCYYKTAAGWSEHSDPLELVVTGERTPSPRLCPQKRVCFHGFPLSHSAALDANMGCQHPLNMLLLSFLGLYSKPSLSVQPSSVVSLGENITCQCGSQLGFSRFVLTKEGEQKPSLILDSVFINSTGQFQCLFPVVPVTPSQRWKFKCYSYHAISPQVWSEPSDSLEIHVSGLPRKLPLLTLQSPNLHPGENPTLHCCSYISYERFSLSKGGGTDPLSSPGLIYQ</sequence>
<feature type="non-terminal residue" evidence="5">
    <location>
        <position position="303"/>
    </location>
</feature>
<dbReference type="GO" id="GO:0002764">
    <property type="term" value="P:immune response-regulating signaling pathway"/>
    <property type="evidence" value="ECO:0007669"/>
    <property type="project" value="TreeGrafter"/>
</dbReference>
<comment type="caution">
    <text evidence="5">The sequence shown here is derived from an EMBL/GenBank/DDBJ whole genome shotgun (WGS) entry which is preliminary data.</text>
</comment>
<dbReference type="PANTHER" id="PTHR11738">
    <property type="entry name" value="MHC CLASS I NK CELL RECEPTOR"/>
    <property type="match status" value="1"/>
</dbReference>
<dbReference type="SUPFAM" id="SSF48726">
    <property type="entry name" value="Immunoglobulin"/>
    <property type="match status" value="2"/>
</dbReference>
<evidence type="ECO:0000313" key="5">
    <source>
        <dbReference type="EMBL" id="KAK7796234.1"/>
    </source>
</evidence>
<dbReference type="InterPro" id="IPR050412">
    <property type="entry name" value="Ig-like_Receptors_ImmuneReg"/>
</dbReference>
<keyword evidence="2" id="KW-1015">Disulfide bond</keyword>
<keyword evidence="4" id="KW-0393">Immunoglobulin domain</keyword>
<evidence type="ECO:0000256" key="2">
    <source>
        <dbReference type="ARBA" id="ARBA00023157"/>
    </source>
</evidence>
<dbReference type="EMBL" id="JBBHLL010001308">
    <property type="protein sequence ID" value="KAK7796234.1"/>
    <property type="molecule type" value="Genomic_DNA"/>
</dbReference>
<keyword evidence="1" id="KW-0732">Signal</keyword>
<keyword evidence="3" id="KW-0325">Glycoprotein</keyword>
<evidence type="ECO:0008006" key="7">
    <source>
        <dbReference type="Google" id="ProtNLM"/>
    </source>
</evidence>
<dbReference type="AlphaFoldDB" id="A0AAW0H053"/>
<dbReference type="Gene3D" id="2.60.40.10">
    <property type="entry name" value="Immunoglobulins"/>
    <property type="match status" value="2"/>
</dbReference>
<gene>
    <name evidence="5" type="ORF">U0070_016361</name>
</gene>
<evidence type="ECO:0000256" key="4">
    <source>
        <dbReference type="ARBA" id="ARBA00023319"/>
    </source>
</evidence>